<evidence type="ECO:0000256" key="8">
    <source>
        <dbReference type="ARBA" id="ARBA00022842"/>
    </source>
</evidence>
<gene>
    <name evidence="17" type="ORF">TTHERM_00729210</name>
</gene>
<feature type="compositionally biased region" description="Low complexity" evidence="15">
    <location>
        <begin position="302"/>
        <end position="314"/>
    </location>
</feature>
<comment type="catalytic activity">
    <reaction evidence="12">
        <text>O-phospho-L-seryl-[protein] + H2O = L-seryl-[protein] + phosphate</text>
        <dbReference type="Rhea" id="RHEA:20629"/>
        <dbReference type="Rhea" id="RHEA-COMP:9863"/>
        <dbReference type="Rhea" id="RHEA-COMP:11604"/>
        <dbReference type="ChEBI" id="CHEBI:15377"/>
        <dbReference type="ChEBI" id="CHEBI:29999"/>
        <dbReference type="ChEBI" id="CHEBI:43474"/>
        <dbReference type="ChEBI" id="CHEBI:83421"/>
        <dbReference type="EC" id="3.1.3.16"/>
    </reaction>
</comment>
<sequence>MRSQGNLKPEVLQSYNIQSSYQNKGSQVNSQKNSKNGQNRSTNLGYPSMMSPTTNSYGYNQIAKNNETQQYTQQYANPTSLSTQMTPTGKSLSFSNAAPMQYSKLANSIDSSSVTPSHQNNGLQVGGNNNNQYGFNKQTYGYGNYNTIDHAQGGAVNESNYLYNGYRAQNKRLSNTANNTNQSASTIIGYNVINSSSQNGIQGQLQSQAAGSQQGGKQNGYNIQDIVQLQLPKLTPHDGILMTKQMNGSVSEKASLRSPVIEFESTLNSGSRKQDPPSKNNLRNIVKYYNSNGQTNNSNPYSSPLQQSVSVPSVENQPQKQLVSIGSSIQSRQPSSNIPSSHNLKEQQTSSNTQNQNGNNTANNVNSSSNYYSISSARPPSNGTTKKEIPLNSQYMQYSSLGKNLNYLSSPSTQSSKIQNSQQSILSPNAKQSRLQSSENSQKTPLKSIQPAQVTGYSSIFNQNSINQSNTKQPSIQNANNDLLDVRMLPKIDKSKISTKQIGVVHAYGANTHQGLIRGYNEDRVSIILNMVKPQEKSHVADWPNISFFAIYDGHGGAQCADFLRDQLHFYIIKDEEFPKNPQRAIHNGFVKAEDAFLKITESQIPLDKSGSCAIVVMLINEQIYVANLGDSRAVLSQNNGQKVIGLTVDHKPNHPDEEKRIIMNGGKIYQSQIPTMQPKQYPQFVKGPHRVLPGRLAVSRTLGDIEAKLKKYGGNSKVILCEPEITQFQLSQEHDFIMLGCDGIFDKLTNNQSIDFIWDSMREQFRKKEMRQSLHDYIGEGIEYLIKQTLIHKSFDNLTVVIICFKNLEKLFLS</sequence>
<evidence type="ECO:0000313" key="17">
    <source>
        <dbReference type="EMBL" id="EAS02461.2"/>
    </source>
</evidence>
<dbReference type="GO" id="GO:0016020">
    <property type="term" value="C:membrane"/>
    <property type="evidence" value="ECO:0007669"/>
    <property type="project" value="UniProtKB-SubCell"/>
</dbReference>
<dbReference type="RefSeq" id="XP_001022706.2">
    <property type="nucleotide sequence ID" value="XM_001022706.2"/>
</dbReference>
<organism evidence="17 18">
    <name type="scientific">Tetrahymena thermophila (strain SB210)</name>
    <dbReference type="NCBI Taxonomy" id="312017"/>
    <lineage>
        <taxon>Eukaryota</taxon>
        <taxon>Sar</taxon>
        <taxon>Alveolata</taxon>
        <taxon>Ciliophora</taxon>
        <taxon>Intramacronucleata</taxon>
        <taxon>Oligohymenophorea</taxon>
        <taxon>Hymenostomatida</taxon>
        <taxon>Tetrahymenina</taxon>
        <taxon>Tetrahymenidae</taxon>
        <taxon>Tetrahymena</taxon>
    </lineage>
</organism>
<dbReference type="EC" id="3.1.3.16" evidence="5"/>
<dbReference type="PANTHER" id="PTHR13832">
    <property type="entry name" value="PROTEIN PHOSPHATASE 2C"/>
    <property type="match status" value="1"/>
</dbReference>
<dbReference type="OrthoDB" id="10264738at2759"/>
<evidence type="ECO:0000256" key="3">
    <source>
        <dbReference type="ARBA" id="ARBA00004170"/>
    </source>
</evidence>
<dbReference type="InterPro" id="IPR015655">
    <property type="entry name" value="PP2C"/>
</dbReference>
<dbReference type="CDD" id="cd00143">
    <property type="entry name" value="PP2Cc"/>
    <property type="match status" value="1"/>
</dbReference>
<keyword evidence="8" id="KW-0460">Magnesium</keyword>
<keyword evidence="18" id="KW-1185">Reference proteome</keyword>
<protein>
    <recommendedName>
        <fullName evidence="5">protein-serine/threonine phosphatase</fullName>
        <ecNumber evidence="5">3.1.3.16</ecNumber>
    </recommendedName>
</protein>
<evidence type="ECO:0000256" key="12">
    <source>
        <dbReference type="ARBA" id="ARBA00047761"/>
    </source>
</evidence>
<reference evidence="18" key="1">
    <citation type="journal article" date="2006" name="PLoS Biol.">
        <title>Macronuclear genome sequence of the ciliate Tetrahymena thermophila, a model eukaryote.</title>
        <authorList>
            <person name="Eisen J.A."/>
            <person name="Coyne R.S."/>
            <person name="Wu M."/>
            <person name="Wu D."/>
            <person name="Thiagarajan M."/>
            <person name="Wortman J.R."/>
            <person name="Badger J.H."/>
            <person name="Ren Q."/>
            <person name="Amedeo P."/>
            <person name="Jones K.M."/>
            <person name="Tallon L.J."/>
            <person name="Delcher A.L."/>
            <person name="Salzberg S.L."/>
            <person name="Silva J.C."/>
            <person name="Haas B.J."/>
            <person name="Majoros W.H."/>
            <person name="Farzad M."/>
            <person name="Carlton J.M."/>
            <person name="Smith R.K. Jr."/>
            <person name="Garg J."/>
            <person name="Pearlman R.E."/>
            <person name="Karrer K.M."/>
            <person name="Sun L."/>
            <person name="Manning G."/>
            <person name="Elde N.C."/>
            <person name="Turkewitz A.P."/>
            <person name="Asai D.J."/>
            <person name="Wilkes D.E."/>
            <person name="Wang Y."/>
            <person name="Cai H."/>
            <person name="Collins K."/>
            <person name="Stewart B.A."/>
            <person name="Lee S.R."/>
            <person name="Wilamowska K."/>
            <person name="Weinberg Z."/>
            <person name="Ruzzo W.L."/>
            <person name="Wloga D."/>
            <person name="Gaertig J."/>
            <person name="Frankel J."/>
            <person name="Tsao C.-C."/>
            <person name="Gorovsky M.A."/>
            <person name="Keeling P.J."/>
            <person name="Waller R.F."/>
            <person name="Patron N.J."/>
            <person name="Cherry J.M."/>
            <person name="Stover N.A."/>
            <person name="Krieger C.J."/>
            <person name="del Toro C."/>
            <person name="Ryder H.F."/>
            <person name="Williamson S.C."/>
            <person name="Barbeau R.A."/>
            <person name="Hamilton E.P."/>
            <person name="Orias E."/>
        </authorList>
    </citation>
    <scope>NUCLEOTIDE SEQUENCE [LARGE SCALE GENOMIC DNA]</scope>
    <source>
        <strain evidence="18">SB210</strain>
    </source>
</reference>
<dbReference type="AlphaFoldDB" id="I7MLK4"/>
<evidence type="ECO:0000256" key="10">
    <source>
        <dbReference type="ARBA" id="ARBA00023136"/>
    </source>
</evidence>
<evidence type="ECO:0000256" key="6">
    <source>
        <dbReference type="ARBA" id="ARBA00022723"/>
    </source>
</evidence>
<keyword evidence="9 14" id="KW-0904">Protein phosphatase</keyword>
<feature type="compositionally biased region" description="Polar residues" evidence="15">
    <location>
        <begin position="429"/>
        <end position="450"/>
    </location>
</feature>
<evidence type="ECO:0000256" key="14">
    <source>
        <dbReference type="RuleBase" id="RU003465"/>
    </source>
</evidence>
<dbReference type="InterPro" id="IPR001932">
    <property type="entry name" value="PPM-type_phosphatase-like_dom"/>
</dbReference>
<dbReference type="STRING" id="312017.I7MLK4"/>
<dbReference type="Gene3D" id="3.60.40.10">
    <property type="entry name" value="PPM-type phosphatase domain"/>
    <property type="match status" value="1"/>
</dbReference>
<dbReference type="Proteomes" id="UP000009168">
    <property type="component" value="Unassembled WGS sequence"/>
</dbReference>
<evidence type="ECO:0000259" key="16">
    <source>
        <dbReference type="PROSITE" id="PS51746"/>
    </source>
</evidence>
<feature type="region of interest" description="Disordered" evidence="15">
    <location>
        <begin position="407"/>
        <end position="450"/>
    </location>
</feature>
<dbReference type="Pfam" id="PF00481">
    <property type="entry name" value="PP2C"/>
    <property type="match status" value="1"/>
</dbReference>
<dbReference type="InterPro" id="IPR036457">
    <property type="entry name" value="PPM-type-like_dom_sf"/>
</dbReference>
<comment type="similarity">
    <text evidence="4 14">Belongs to the PP2C family.</text>
</comment>
<accession>I7MLK4</accession>
<evidence type="ECO:0000313" key="18">
    <source>
        <dbReference type="Proteomes" id="UP000009168"/>
    </source>
</evidence>
<dbReference type="GO" id="GO:0046872">
    <property type="term" value="F:metal ion binding"/>
    <property type="evidence" value="ECO:0007669"/>
    <property type="project" value="UniProtKB-KW"/>
</dbReference>
<dbReference type="eggNOG" id="KOG0698">
    <property type="taxonomic scope" value="Eukaryota"/>
</dbReference>
<keyword evidence="6" id="KW-0479">Metal-binding</keyword>
<comment type="cofactor">
    <cofactor evidence="2">
        <name>Mg(2+)</name>
        <dbReference type="ChEBI" id="CHEBI:18420"/>
    </cofactor>
</comment>
<evidence type="ECO:0000256" key="1">
    <source>
        <dbReference type="ARBA" id="ARBA00001936"/>
    </source>
</evidence>
<comment type="cofactor">
    <cofactor evidence="1">
        <name>Mn(2+)</name>
        <dbReference type="ChEBI" id="CHEBI:29035"/>
    </cofactor>
</comment>
<dbReference type="EMBL" id="GG662537">
    <property type="protein sequence ID" value="EAS02461.2"/>
    <property type="molecule type" value="Genomic_DNA"/>
</dbReference>
<comment type="catalytic activity">
    <reaction evidence="13">
        <text>O-phospho-L-threonyl-[protein] + H2O = L-threonyl-[protein] + phosphate</text>
        <dbReference type="Rhea" id="RHEA:47004"/>
        <dbReference type="Rhea" id="RHEA-COMP:11060"/>
        <dbReference type="Rhea" id="RHEA-COMP:11605"/>
        <dbReference type="ChEBI" id="CHEBI:15377"/>
        <dbReference type="ChEBI" id="CHEBI:30013"/>
        <dbReference type="ChEBI" id="CHEBI:43474"/>
        <dbReference type="ChEBI" id="CHEBI:61977"/>
        <dbReference type="EC" id="3.1.3.16"/>
    </reaction>
</comment>
<proteinExistence type="inferred from homology"/>
<feature type="domain" description="PPM-type phosphatase" evidence="16">
    <location>
        <begin position="507"/>
        <end position="806"/>
    </location>
</feature>
<keyword evidence="7 14" id="KW-0378">Hydrolase</keyword>
<dbReference type="SUPFAM" id="SSF81606">
    <property type="entry name" value="PP2C-like"/>
    <property type="match status" value="1"/>
</dbReference>
<dbReference type="GeneID" id="7829418"/>
<dbReference type="PANTHER" id="PTHR13832:SF803">
    <property type="entry name" value="PROTEIN PHOSPHATASE 1G"/>
    <property type="match status" value="1"/>
</dbReference>
<feature type="region of interest" description="Disordered" evidence="15">
    <location>
        <begin position="18"/>
        <end position="56"/>
    </location>
</feature>
<evidence type="ECO:0000256" key="2">
    <source>
        <dbReference type="ARBA" id="ARBA00001946"/>
    </source>
</evidence>
<feature type="compositionally biased region" description="Polar residues" evidence="15">
    <location>
        <begin position="290"/>
        <end position="301"/>
    </location>
</feature>
<evidence type="ECO:0000256" key="5">
    <source>
        <dbReference type="ARBA" id="ARBA00013081"/>
    </source>
</evidence>
<feature type="compositionally biased region" description="Low complexity" evidence="15">
    <location>
        <begin position="412"/>
        <end position="427"/>
    </location>
</feature>
<feature type="region of interest" description="Disordered" evidence="15">
    <location>
        <begin position="290"/>
        <end position="390"/>
    </location>
</feature>
<dbReference type="PROSITE" id="PS01032">
    <property type="entry name" value="PPM_1"/>
    <property type="match status" value="1"/>
</dbReference>
<evidence type="ECO:0000256" key="15">
    <source>
        <dbReference type="SAM" id="MobiDB-lite"/>
    </source>
</evidence>
<dbReference type="InParanoid" id="I7MLK4"/>
<evidence type="ECO:0000256" key="4">
    <source>
        <dbReference type="ARBA" id="ARBA00006702"/>
    </source>
</evidence>
<name>I7MLK4_TETTS</name>
<keyword evidence="10" id="KW-0472">Membrane</keyword>
<feature type="compositionally biased region" description="Polar residues" evidence="15">
    <location>
        <begin position="315"/>
        <end position="342"/>
    </location>
</feature>
<evidence type="ECO:0000256" key="7">
    <source>
        <dbReference type="ARBA" id="ARBA00022801"/>
    </source>
</evidence>
<dbReference type="PROSITE" id="PS51746">
    <property type="entry name" value="PPM_2"/>
    <property type="match status" value="1"/>
</dbReference>
<keyword evidence="11" id="KW-0464">Manganese</keyword>
<dbReference type="GO" id="GO:0004722">
    <property type="term" value="F:protein serine/threonine phosphatase activity"/>
    <property type="evidence" value="ECO:0007669"/>
    <property type="project" value="UniProtKB-EC"/>
</dbReference>
<evidence type="ECO:0000256" key="11">
    <source>
        <dbReference type="ARBA" id="ARBA00023211"/>
    </source>
</evidence>
<dbReference type="KEGG" id="tet:TTHERM_00729210"/>
<evidence type="ECO:0000256" key="9">
    <source>
        <dbReference type="ARBA" id="ARBA00022912"/>
    </source>
</evidence>
<dbReference type="InterPro" id="IPR000222">
    <property type="entry name" value="PP2C_BS"/>
</dbReference>
<evidence type="ECO:0000256" key="13">
    <source>
        <dbReference type="ARBA" id="ARBA00048336"/>
    </source>
</evidence>
<feature type="compositionally biased region" description="Low complexity" evidence="15">
    <location>
        <begin position="347"/>
        <end position="376"/>
    </location>
</feature>
<comment type="subcellular location">
    <subcellularLocation>
        <location evidence="3">Membrane</location>
        <topology evidence="3">Peripheral membrane protein</topology>
    </subcellularLocation>
</comment>
<dbReference type="SMART" id="SM00332">
    <property type="entry name" value="PP2Cc"/>
    <property type="match status" value="1"/>
</dbReference>